<feature type="signal peptide" evidence="2">
    <location>
        <begin position="1"/>
        <end position="28"/>
    </location>
</feature>
<evidence type="ECO:0000313" key="4">
    <source>
        <dbReference type="Proteomes" id="UP001501676"/>
    </source>
</evidence>
<dbReference type="Proteomes" id="UP001501676">
    <property type="component" value="Unassembled WGS sequence"/>
</dbReference>
<protein>
    <submittedName>
        <fullName evidence="3">Uncharacterized protein</fullName>
    </submittedName>
</protein>
<dbReference type="EMBL" id="BAAAYN010000094">
    <property type="protein sequence ID" value="GAA3398702.1"/>
    <property type="molecule type" value="Genomic_DNA"/>
</dbReference>
<evidence type="ECO:0000313" key="3">
    <source>
        <dbReference type="EMBL" id="GAA3398702.1"/>
    </source>
</evidence>
<accession>A0ABP6TBW8</accession>
<name>A0ABP6TBW8_9ACTN</name>
<dbReference type="RefSeq" id="WP_345733842.1">
    <property type="nucleotide sequence ID" value="NZ_BAAAYN010000094.1"/>
</dbReference>
<evidence type="ECO:0000256" key="1">
    <source>
        <dbReference type="SAM" id="MobiDB-lite"/>
    </source>
</evidence>
<sequence>MNIWIRRSLQVGTVSAGIVLAGAAAAQAQEHQSGPVTAKAAIVNPASDVSSVVKGGTKNADDNDTDPGIPAGATPSGGVANNAQEPDTTPGTPVGALPYGNAANEEEQPAGQAQQPDDNTAPAANPAPAAPAAAPAAPAAAPVAAPAPAAPAVRPVAGGPNVVAGGNVVVRPIVRPVVRPVVVVEDDDDDFGFIGRGASFHRWDRWDRDDCRGHRHHRWDCDRFERRHWCGGHRGWRD</sequence>
<feature type="chain" id="PRO_5045706927" evidence="2">
    <location>
        <begin position="29"/>
        <end position="238"/>
    </location>
</feature>
<organism evidence="3 4">
    <name type="scientific">Cryptosporangium minutisporangium</name>
    <dbReference type="NCBI Taxonomy" id="113569"/>
    <lineage>
        <taxon>Bacteria</taxon>
        <taxon>Bacillati</taxon>
        <taxon>Actinomycetota</taxon>
        <taxon>Actinomycetes</taxon>
        <taxon>Cryptosporangiales</taxon>
        <taxon>Cryptosporangiaceae</taxon>
        <taxon>Cryptosporangium</taxon>
    </lineage>
</organism>
<keyword evidence="4" id="KW-1185">Reference proteome</keyword>
<gene>
    <name evidence="3" type="ORF">GCM10020369_82850</name>
</gene>
<reference evidence="4" key="1">
    <citation type="journal article" date="2019" name="Int. J. Syst. Evol. Microbiol.">
        <title>The Global Catalogue of Microorganisms (GCM) 10K type strain sequencing project: providing services to taxonomists for standard genome sequencing and annotation.</title>
        <authorList>
            <consortium name="The Broad Institute Genomics Platform"/>
            <consortium name="The Broad Institute Genome Sequencing Center for Infectious Disease"/>
            <person name="Wu L."/>
            <person name="Ma J."/>
        </authorList>
    </citation>
    <scope>NUCLEOTIDE SEQUENCE [LARGE SCALE GENOMIC DNA]</scope>
    <source>
        <strain evidence="4">JCM 9458</strain>
    </source>
</reference>
<evidence type="ECO:0000256" key="2">
    <source>
        <dbReference type="SAM" id="SignalP"/>
    </source>
</evidence>
<keyword evidence="2" id="KW-0732">Signal</keyword>
<feature type="compositionally biased region" description="Low complexity" evidence="1">
    <location>
        <begin position="109"/>
        <end position="133"/>
    </location>
</feature>
<feature type="compositionally biased region" description="Polar residues" evidence="1">
    <location>
        <begin position="79"/>
        <end position="91"/>
    </location>
</feature>
<feature type="region of interest" description="Disordered" evidence="1">
    <location>
        <begin position="48"/>
        <end position="133"/>
    </location>
</feature>
<comment type="caution">
    <text evidence="3">The sequence shown here is derived from an EMBL/GenBank/DDBJ whole genome shotgun (WGS) entry which is preliminary data.</text>
</comment>
<proteinExistence type="predicted"/>